<sequence>MVKLPSENQITKAGVLAKVSGWGHRQQINYPKLNADRDILHAVQVPIVDHSVCTEHYPYGKITDRMICAGYLGIGGRDSCQGDSGGPLVVNGVLIGIVSWGFGCADPQYPGVYTDVAYLREWIKRTGVFVAFISPSKANDRIVGGQEVDIADYPYQVALYVDGELSCGGSIVNEHLVVTAAHCIHENYTYAIRVGSSSYKHGGEVYQIDPKNIIAHEKFDSNSTDYDIALLRVSQSLLSENSIAKAVKLPVSGQKTDAGVLAKVSGWGDRQQKNFPKFNGNSSDDKLRAVEVPIVEQAECKKRYRSHPITDRMICAGYLDIGGKDACQNDSGGPMVVDGVLVGVVSWGSGCADKNYPGVYANVANLRDWIKEHGKI</sequence>
<keyword evidence="2" id="KW-1185">Reference proteome</keyword>
<name>A0ACB9SU93_HOLOL</name>
<evidence type="ECO:0000313" key="2">
    <source>
        <dbReference type="Proteomes" id="UP001056778"/>
    </source>
</evidence>
<evidence type="ECO:0000313" key="1">
    <source>
        <dbReference type="EMBL" id="KAI4458493.1"/>
    </source>
</evidence>
<dbReference type="EMBL" id="CM043021">
    <property type="protein sequence ID" value="KAI4458493.1"/>
    <property type="molecule type" value="Genomic_DNA"/>
</dbReference>
<gene>
    <name evidence="1" type="ORF">MML48_7g00013370</name>
</gene>
<organism evidence="1 2">
    <name type="scientific">Holotrichia oblita</name>
    <name type="common">Chafer beetle</name>
    <dbReference type="NCBI Taxonomy" id="644536"/>
    <lineage>
        <taxon>Eukaryota</taxon>
        <taxon>Metazoa</taxon>
        <taxon>Ecdysozoa</taxon>
        <taxon>Arthropoda</taxon>
        <taxon>Hexapoda</taxon>
        <taxon>Insecta</taxon>
        <taxon>Pterygota</taxon>
        <taxon>Neoptera</taxon>
        <taxon>Endopterygota</taxon>
        <taxon>Coleoptera</taxon>
        <taxon>Polyphaga</taxon>
        <taxon>Scarabaeiformia</taxon>
        <taxon>Scarabaeidae</taxon>
        <taxon>Melolonthinae</taxon>
        <taxon>Holotrichia</taxon>
    </lineage>
</organism>
<protein>
    <submittedName>
        <fullName evidence="1">Polyserase-related</fullName>
    </submittedName>
</protein>
<dbReference type="Proteomes" id="UP001056778">
    <property type="component" value="Chromosome 7"/>
</dbReference>
<comment type="caution">
    <text evidence="1">The sequence shown here is derived from an EMBL/GenBank/DDBJ whole genome shotgun (WGS) entry which is preliminary data.</text>
</comment>
<accession>A0ACB9SU93</accession>
<proteinExistence type="predicted"/>
<reference evidence="1" key="1">
    <citation type="submission" date="2022-04" db="EMBL/GenBank/DDBJ databases">
        <title>Chromosome-scale genome assembly of Holotrichia oblita Faldermann.</title>
        <authorList>
            <person name="Rongchong L."/>
        </authorList>
    </citation>
    <scope>NUCLEOTIDE SEQUENCE</scope>
    <source>
        <strain evidence="1">81SQS9</strain>
    </source>
</reference>